<name>A0AAW0DC37_9AGAR</name>
<dbReference type="EMBL" id="JAWWNJ010000009">
    <property type="protein sequence ID" value="KAK7048181.1"/>
    <property type="molecule type" value="Genomic_DNA"/>
</dbReference>
<organism evidence="4 5">
    <name type="scientific">Favolaschia claudopus</name>
    <dbReference type="NCBI Taxonomy" id="2862362"/>
    <lineage>
        <taxon>Eukaryota</taxon>
        <taxon>Fungi</taxon>
        <taxon>Dikarya</taxon>
        <taxon>Basidiomycota</taxon>
        <taxon>Agaricomycotina</taxon>
        <taxon>Agaricomycetes</taxon>
        <taxon>Agaricomycetidae</taxon>
        <taxon>Agaricales</taxon>
        <taxon>Marasmiineae</taxon>
        <taxon>Mycenaceae</taxon>
        <taxon>Favolaschia</taxon>
    </lineage>
</organism>
<dbReference type="Proteomes" id="UP001362999">
    <property type="component" value="Unassembled WGS sequence"/>
</dbReference>
<dbReference type="AlphaFoldDB" id="A0AAW0DC37"/>
<evidence type="ECO:0000256" key="3">
    <source>
        <dbReference type="SAM" id="Coils"/>
    </source>
</evidence>
<dbReference type="Gene3D" id="3.90.550.10">
    <property type="entry name" value="Spore Coat Polysaccharide Biosynthesis Protein SpsA, Chain A"/>
    <property type="match status" value="1"/>
</dbReference>
<dbReference type="SUPFAM" id="SSF53448">
    <property type="entry name" value="Nucleotide-diphospho-sugar transferases"/>
    <property type="match status" value="1"/>
</dbReference>
<dbReference type="GO" id="GO:0016020">
    <property type="term" value="C:membrane"/>
    <property type="evidence" value="ECO:0007669"/>
    <property type="project" value="InterPro"/>
</dbReference>
<dbReference type="PANTHER" id="PTHR31121:SF6">
    <property type="entry name" value="ALPHA-1,2 MANNOSYLTRANSFERASE KTR1"/>
    <property type="match status" value="1"/>
</dbReference>
<protein>
    <submittedName>
        <fullName evidence="4">Nucleotide-diphospho-sugar transferase</fullName>
    </submittedName>
</protein>
<evidence type="ECO:0000256" key="1">
    <source>
        <dbReference type="ARBA" id="ARBA00007677"/>
    </source>
</evidence>
<sequence length="360" mass="42607">MFIPARRYAVATIATFVSLWYLSSLSWNLQPSPRGSSFRFGSQISSKPAGPPYKASLVYLTTTMPQSRPKDWIFRSLLLVQKNIPWRYQWPILLFHAGVYDSEENQFKFLDNIRNAAEENAVTTEDVDKLIKRIEFVHYEHFLPDIDFETMDPKPVWWEGYWPAYHHMCAFFSYKIFNHPRISSLDYYFRLDDDSFIREPTCFDPFEYMHVNNKSLAYRSEDPDYGFVTIGMWQFVSKYANTHPDVENRMLRNQWPWLPNRDSADYGSDEFIPAYGGNFEVVKVPRFQTPEVRAFLESLASDPERFYRHRWGDAPLRKVTAYMFLDVAREVHLMCEFAYAHKVDENFANCECKPLPRLAQ</sequence>
<dbReference type="GO" id="GO:0000032">
    <property type="term" value="P:cell wall mannoprotein biosynthetic process"/>
    <property type="evidence" value="ECO:0007669"/>
    <property type="project" value="TreeGrafter"/>
</dbReference>
<comment type="caution">
    <text evidence="4">The sequence shown here is derived from an EMBL/GenBank/DDBJ whole genome shotgun (WGS) entry which is preliminary data.</text>
</comment>
<keyword evidence="2 4" id="KW-0808">Transferase</keyword>
<evidence type="ECO:0000256" key="2">
    <source>
        <dbReference type="ARBA" id="ARBA00022679"/>
    </source>
</evidence>
<reference evidence="4 5" key="1">
    <citation type="journal article" date="2024" name="J Genomics">
        <title>Draft genome sequencing and assembly of Favolaschia claudopus CIRM-BRFM 2984 isolated from oak limbs.</title>
        <authorList>
            <person name="Navarro D."/>
            <person name="Drula E."/>
            <person name="Chaduli D."/>
            <person name="Cazenave R."/>
            <person name="Ahrendt S."/>
            <person name="Wang J."/>
            <person name="Lipzen A."/>
            <person name="Daum C."/>
            <person name="Barry K."/>
            <person name="Grigoriev I.V."/>
            <person name="Favel A."/>
            <person name="Rosso M.N."/>
            <person name="Martin F."/>
        </authorList>
    </citation>
    <scope>NUCLEOTIDE SEQUENCE [LARGE SCALE GENOMIC DNA]</scope>
    <source>
        <strain evidence="4 5">CIRM-BRFM 2984</strain>
    </source>
</reference>
<dbReference type="Pfam" id="PF01793">
    <property type="entry name" value="Glyco_transf_15"/>
    <property type="match status" value="1"/>
</dbReference>
<proteinExistence type="inferred from homology"/>
<evidence type="ECO:0000313" key="5">
    <source>
        <dbReference type="Proteomes" id="UP001362999"/>
    </source>
</evidence>
<dbReference type="PANTHER" id="PTHR31121">
    <property type="entry name" value="ALPHA-1,2 MANNOSYLTRANSFERASE KTR1"/>
    <property type="match status" value="1"/>
</dbReference>
<dbReference type="InterPro" id="IPR002685">
    <property type="entry name" value="Glyco_trans_15"/>
</dbReference>
<dbReference type="GO" id="GO:0000026">
    <property type="term" value="F:alpha-1,2-mannosyltransferase activity"/>
    <property type="evidence" value="ECO:0007669"/>
    <property type="project" value="TreeGrafter"/>
</dbReference>
<keyword evidence="5" id="KW-1185">Reference proteome</keyword>
<keyword evidence="3" id="KW-0175">Coiled coil</keyword>
<accession>A0AAW0DC37</accession>
<dbReference type="InterPro" id="IPR029044">
    <property type="entry name" value="Nucleotide-diphossugar_trans"/>
</dbReference>
<gene>
    <name evidence="4" type="ORF">R3P38DRAFT_2867836</name>
</gene>
<dbReference type="GO" id="GO:0005794">
    <property type="term" value="C:Golgi apparatus"/>
    <property type="evidence" value="ECO:0007669"/>
    <property type="project" value="TreeGrafter"/>
</dbReference>
<evidence type="ECO:0000313" key="4">
    <source>
        <dbReference type="EMBL" id="KAK7048181.1"/>
    </source>
</evidence>
<comment type="similarity">
    <text evidence="1">Belongs to the glycosyltransferase 15 family.</text>
</comment>
<feature type="coiled-coil region" evidence="3">
    <location>
        <begin position="100"/>
        <end position="133"/>
    </location>
</feature>
<dbReference type="GO" id="GO:0006487">
    <property type="term" value="P:protein N-linked glycosylation"/>
    <property type="evidence" value="ECO:0007669"/>
    <property type="project" value="TreeGrafter"/>
</dbReference>